<name>A0A084SLW7_9BACT</name>
<dbReference type="RefSeq" id="WP_043404869.1">
    <property type="nucleotide sequence ID" value="NZ_JPMI01000240.1"/>
</dbReference>
<dbReference type="Gene3D" id="3.40.710.10">
    <property type="entry name" value="DD-peptidase/beta-lactamase superfamily"/>
    <property type="match status" value="1"/>
</dbReference>
<gene>
    <name evidence="3" type="ORF">Q664_34290</name>
</gene>
<evidence type="ECO:0000313" key="4">
    <source>
        <dbReference type="Proteomes" id="UP000028547"/>
    </source>
</evidence>
<dbReference type="InterPro" id="IPR001466">
    <property type="entry name" value="Beta-lactam-related"/>
</dbReference>
<evidence type="ECO:0000313" key="3">
    <source>
        <dbReference type="EMBL" id="KFA89452.1"/>
    </source>
</evidence>
<evidence type="ECO:0000256" key="1">
    <source>
        <dbReference type="SAM" id="SignalP"/>
    </source>
</evidence>
<proteinExistence type="predicted"/>
<dbReference type="AlphaFoldDB" id="A0A084SLW7"/>
<dbReference type="Pfam" id="PF00144">
    <property type="entry name" value="Beta-lactamase"/>
    <property type="match status" value="1"/>
</dbReference>
<feature type="domain" description="Beta-lactamase-related" evidence="2">
    <location>
        <begin position="36"/>
        <end position="350"/>
    </location>
</feature>
<dbReference type="SUPFAM" id="SSF56601">
    <property type="entry name" value="beta-lactamase/transpeptidase-like"/>
    <property type="match status" value="1"/>
</dbReference>
<dbReference type="PANTHER" id="PTHR46825:SF9">
    <property type="entry name" value="BETA-LACTAMASE-RELATED DOMAIN-CONTAINING PROTEIN"/>
    <property type="match status" value="1"/>
</dbReference>
<dbReference type="EMBL" id="JPMI01000240">
    <property type="protein sequence ID" value="KFA89452.1"/>
    <property type="molecule type" value="Genomic_DNA"/>
</dbReference>
<keyword evidence="1" id="KW-0732">Signal</keyword>
<feature type="chain" id="PRO_5001781466" description="Beta-lactamase-related domain-containing protein" evidence="1">
    <location>
        <begin position="23"/>
        <end position="460"/>
    </location>
</feature>
<dbReference type="PANTHER" id="PTHR46825">
    <property type="entry name" value="D-ALANYL-D-ALANINE-CARBOXYPEPTIDASE/ENDOPEPTIDASE AMPH"/>
    <property type="match status" value="1"/>
</dbReference>
<reference evidence="3 4" key="1">
    <citation type="submission" date="2014-07" db="EMBL/GenBank/DDBJ databases">
        <title>Draft Genome Sequence of Gephyronic Acid Producer, Cystobacter violaceus Strain Cb vi76.</title>
        <authorList>
            <person name="Stevens D.C."/>
            <person name="Young J."/>
            <person name="Carmichael R."/>
            <person name="Tan J."/>
            <person name="Taylor R.E."/>
        </authorList>
    </citation>
    <scope>NUCLEOTIDE SEQUENCE [LARGE SCALE GENOMIC DNA]</scope>
    <source>
        <strain evidence="3 4">Cb vi76</strain>
    </source>
</reference>
<sequence length="460" mass="50571">MKVVARWSVLVLLLMAATRADAADAALSQEVEANITRLIEEELRETRAPGAAVAIVRDGALVYLRAFGVRSLEERTPVTLDTLFRLGSTTKMMTALTLLDAAAKGRVNLDAPVRTYVKNLHPALGGVTPRQLLTHTAGMREASPSVQSKDDSALGEMVRGWKGDYLFAPPGDVFSYTGPGYWLAGLVLERVYGKPYAEVMREQFFQPLGMERGTFRPTEALTYDFSQGHEAAGDALKIVRPMAENTAMYPAGSAFSSARELARFATLLLNGGLDGERRVLAEKTVRDFFTGQVPLPGTDVARYGFGLVTMRMGETALFEHGGVRRGYGSHIRFLPERRGAVITLTNANGVTLRRSLDRITRTVFGLPDEPPRNERAEPLTAAGAERYTGTYVHADLAKFTVTWDGKRLVLKTDKEYPLERTGPDTFRTEDQQELAFVVKPGQPRAKYLHMDLLSAIRSGG</sequence>
<protein>
    <recommendedName>
        <fullName evidence="2">Beta-lactamase-related domain-containing protein</fullName>
    </recommendedName>
</protein>
<dbReference type="InterPro" id="IPR012338">
    <property type="entry name" value="Beta-lactam/transpept-like"/>
</dbReference>
<dbReference type="Proteomes" id="UP000028547">
    <property type="component" value="Unassembled WGS sequence"/>
</dbReference>
<dbReference type="InterPro" id="IPR050491">
    <property type="entry name" value="AmpC-like"/>
</dbReference>
<comment type="caution">
    <text evidence="3">The sequence shown here is derived from an EMBL/GenBank/DDBJ whole genome shotgun (WGS) entry which is preliminary data.</text>
</comment>
<feature type="signal peptide" evidence="1">
    <location>
        <begin position="1"/>
        <end position="22"/>
    </location>
</feature>
<evidence type="ECO:0000259" key="2">
    <source>
        <dbReference type="Pfam" id="PF00144"/>
    </source>
</evidence>
<organism evidence="3 4">
    <name type="scientific">Archangium violaceum Cb vi76</name>
    <dbReference type="NCBI Taxonomy" id="1406225"/>
    <lineage>
        <taxon>Bacteria</taxon>
        <taxon>Pseudomonadati</taxon>
        <taxon>Myxococcota</taxon>
        <taxon>Myxococcia</taxon>
        <taxon>Myxococcales</taxon>
        <taxon>Cystobacterineae</taxon>
        <taxon>Archangiaceae</taxon>
        <taxon>Archangium</taxon>
    </lineage>
</organism>
<accession>A0A084SLW7</accession>